<name>A0A6G8PUF3_9ACTN</name>
<dbReference type="EMBL" id="CP045121">
    <property type="protein sequence ID" value="QIN78003.1"/>
    <property type="molecule type" value="Genomic_DNA"/>
</dbReference>
<dbReference type="Proteomes" id="UP000502706">
    <property type="component" value="Chromosome"/>
</dbReference>
<evidence type="ECO:0000313" key="2">
    <source>
        <dbReference type="Proteomes" id="UP000502706"/>
    </source>
</evidence>
<accession>A0A6G8PUF3</accession>
<sequence>MPSTSLPPRLVLQVTPLSLSVPMPLHPSPPDDVADELVPVAGSWTALRAVRFVLFALTGCAVRAAARARGLAGPGTA</sequence>
<keyword evidence="2" id="KW-1185">Reference proteome</keyword>
<organism evidence="1 2">
    <name type="scientific">Rubrobacter marinus</name>
    <dbReference type="NCBI Taxonomy" id="2653852"/>
    <lineage>
        <taxon>Bacteria</taxon>
        <taxon>Bacillati</taxon>
        <taxon>Actinomycetota</taxon>
        <taxon>Rubrobacteria</taxon>
        <taxon>Rubrobacterales</taxon>
        <taxon>Rubrobacteraceae</taxon>
        <taxon>Rubrobacter</taxon>
    </lineage>
</organism>
<evidence type="ECO:0000313" key="1">
    <source>
        <dbReference type="EMBL" id="QIN78003.1"/>
    </source>
</evidence>
<gene>
    <name evidence="1" type="ORF">GBA65_05135</name>
</gene>
<reference evidence="1 2" key="1">
    <citation type="submission" date="2019-10" db="EMBL/GenBank/DDBJ databases">
        <title>Rubrobacter sp nov SCSIO 52915 isolated from a deep-sea sediment in the South China Sea.</title>
        <authorList>
            <person name="Chen R.W."/>
        </authorList>
    </citation>
    <scope>NUCLEOTIDE SEQUENCE [LARGE SCALE GENOMIC DNA]</scope>
    <source>
        <strain evidence="1 2">SCSIO 52915</strain>
    </source>
</reference>
<protein>
    <submittedName>
        <fullName evidence="1">Uncharacterized protein</fullName>
    </submittedName>
</protein>
<dbReference type="AlphaFoldDB" id="A0A6G8PUF3"/>
<dbReference type="RefSeq" id="WP_166395680.1">
    <property type="nucleotide sequence ID" value="NZ_CP045121.1"/>
</dbReference>
<dbReference type="KEGG" id="rmar:GBA65_05135"/>
<proteinExistence type="predicted"/>